<dbReference type="Gene3D" id="2.160.20.10">
    <property type="entry name" value="Single-stranded right-handed beta-helix, Pectin lyase-like"/>
    <property type="match status" value="1"/>
</dbReference>
<gene>
    <name evidence="3" type="ORF">KCG35_05845</name>
</gene>
<evidence type="ECO:0000256" key="1">
    <source>
        <dbReference type="SAM" id="SignalP"/>
    </source>
</evidence>
<organism evidence="3 4">
    <name type="scientific">Zooshikella harenae</name>
    <dbReference type="NCBI Taxonomy" id="2827238"/>
    <lineage>
        <taxon>Bacteria</taxon>
        <taxon>Pseudomonadati</taxon>
        <taxon>Pseudomonadota</taxon>
        <taxon>Gammaproteobacteria</taxon>
        <taxon>Oceanospirillales</taxon>
        <taxon>Zooshikellaceae</taxon>
        <taxon>Zooshikella</taxon>
    </lineage>
</organism>
<keyword evidence="1" id="KW-0732">Signal</keyword>
<dbReference type="SMART" id="SM00912">
    <property type="entry name" value="Haemagg_act"/>
    <property type="match status" value="1"/>
</dbReference>
<feature type="domain" description="Filamentous haemagglutinin FhaB/tRNA nuclease CdiA-like TPS" evidence="2">
    <location>
        <begin position="29"/>
        <end position="141"/>
    </location>
</feature>
<evidence type="ECO:0000259" key="2">
    <source>
        <dbReference type="SMART" id="SM00912"/>
    </source>
</evidence>
<dbReference type="RefSeq" id="WP_215818740.1">
    <property type="nucleotide sequence ID" value="NZ_JAGSOY010000008.1"/>
</dbReference>
<dbReference type="InterPro" id="IPR050909">
    <property type="entry name" value="Bact_Autotransporter_VF"/>
</dbReference>
<protein>
    <submittedName>
        <fullName evidence="3">Filamentous hemagglutinin N-terminal domain-containing protein</fullName>
    </submittedName>
</protein>
<dbReference type="EMBL" id="JAGSOY010000008">
    <property type="protein sequence ID" value="MBU2710575.1"/>
    <property type="molecule type" value="Genomic_DNA"/>
</dbReference>
<dbReference type="SUPFAM" id="SSF51126">
    <property type="entry name" value="Pectin lyase-like"/>
    <property type="match status" value="1"/>
</dbReference>
<feature type="signal peptide" evidence="1">
    <location>
        <begin position="1"/>
        <end position="31"/>
    </location>
</feature>
<proteinExistence type="predicted"/>
<keyword evidence="4" id="KW-1185">Reference proteome</keyword>
<evidence type="ECO:0000313" key="4">
    <source>
        <dbReference type="Proteomes" id="UP000690515"/>
    </source>
</evidence>
<dbReference type="InterPro" id="IPR011050">
    <property type="entry name" value="Pectin_lyase_fold/virulence"/>
</dbReference>
<feature type="chain" id="PRO_5046937523" evidence="1">
    <location>
        <begin position="32"/>
        <end position="2074"/>
    </location>
</feature>
<dbReference type="InterPro" id="IPR008638">
    <property type="entry name" value="FhaB/CdiA-like_TPS"/>
</dbReference>
<dbReference type="PANTHER" id="PTHR12338">
    <property type="entry name" value="AUTOTRANSPORTER"/>
    <property type="match status" value="1"/>
</dbReference>
<dbReference type="NCBIfam" id="TIGR01901">
    <property type="entry name" value="adhes_NPXG"/>
    <property type="match status" value="1"/>
</dbReference>
<evidence type="ECO:0000313" key="3">
    <source>
        <dbReference type="EMBL" id="MBU2710575.1"/>
    </source>
</evidence>
<name>A0ABS5Z9B1_9GAMM</name>
<dbReference type="Proteomes" id="UP000690515">
    <property type="component" value="Unassembled WGS sequence"/>
</dbReference>
<comment type="caution">
    <text evidence="3">The sequence shown here is derived from an EMBL/GenBank/DDBJ whole genome shotgun (WGS) entry which is preliminary data.</text>
</comment>
<sequence length="2074" mass="221657">MINDVKVKPLVALIRQSMLAASIVVPTLVMAAPQNGTVTPGDAVINQSGATTTITQFNNRAVIDWQSFNVNKNETVQFKQPNPSATVLNRINDQNPSQINGNIKANGQVYLVNPNGIIFGKDATVNVGGIVASGMNVSDEHAESFQNTGKLTLSGNSDGNVENNGLINASSGSVALIGKQVINNGIITAKINASLIASDKASLDFDGDGLISIEVDRELIINDSTSREVVNNDKINAQYIKLSAETTNNAINSLVNNDGIIQAKATTVENGKITLSGKKVVNTKELKVLSHIGAGTGGTIEITGDEVELAGKVNEFSWWDRKKQKANIKVEAKNITLAISESAKINDLTVKAENTQFGSNLNEVDVNQLRLEGNVNFAKNTSVNGTNIDLGDAQVIGDQHLTINANNEAILGDINQSTSPLDQLTISSASLALAGDIWTDNLTLKKQNNIKLNTDSLISTNSDLTLPIVQGDYTLALKTPGYIYFKNSVDIASLSLDADQLYLAGDLSLNGIFDIENVNDIILYYSNSPISISNQGGDIRLDKHDFIDNSRQLKLSAPGHAIALGEISLNELEIFGNTPSNLILSDNIYTKKLIDFSDTGKITLAGDVELETGNNWSEIKLSKLVTGDHNLKIQNRGGNILLQDVDIKGVLDIDTQAILQLKGNISANKGIDLAADYGLILQNDVSMVSNSGNISFNNNISGDYALGLTANEAYLKRLDVGSLAMKNAAYLSVEGNIIADSDIALNNINKISLSGDRKIHSDYGIIDLRDSHLINSSTLDLNAKNIKLGQIGSQGDQFNIVKLTNADEVVLAGDIYVYNAIDFNHIEKLSLEYDTAINVDRWYSSLDLINTEISGIGDLTFNLNRGNLSTGLINIDGDFISNGVYLTSINNDITSNIGKVQLNSDYIFLKQNAVVSARDDIDLSMVSDIYGQRNLSLISSHGDIKLSSIGANINIGDLDISAKDVFLNDSVNAKNIIFNNTDRIHIQNDLQLKYLSSGLNLADTVISGSHQLGIYSNGDINFGSINLGAGKLTVSTIGDISLVDDITADNGVYFKGHGSVTLMDDIAINSKDSYLDLAANTLSGNYGLTLNAENITLGKLDTFNPLKTLTINHAKNVLLNDNIVVSERVDLTDNGRIKLGQPIEIHALQGDVLLENSKLYGSELNIDAKNITLGALTVDKLGFQAQSLTLNDNIQTHSTFNTERVDTVEIIGKTIIDTHLGNANVSLEDSLVQGDNLYIEAGQGDVLLGTLSVKELAVNNTGQFSTVGNIDAESGIYFDGTGNWLLAGDTGINVNNGSISVDDKNISGNYGLNLSADRGNIYLADADVNNLDASARTVYLQGDIEVGNSSLDLTRVGVLNVDGNRSLIVDNVSPSQAAIDLKNTFVQGSGSLNLINETGDMNLGQVNIDGRLTVGGTQTNPSETINLYANLTAEQGFDFRNEGNIVLKQDILLSSPNNELDLSHKTLAGNYAINLNADTVRLGKFSNNSLINTLSISNAGLVDIYHDITTEQGIFFNNNKAINVHQNTIFNALNGQIYVSKATINGNVTLSGNTVSLDNTSARRFDVKAQKLNLAGNIATYDGLNAVGADLIALENKVVVSTQHGAINFSNAKVKGDGLTINANGGDVSLSDVSVNGLTVFNTGSLTTDGKIQAFNDVRFNGTGLWQLANDTSIVSSAGDILAADKYVQGNYALSLTAPNGIIKLASAHIASLGITAPRVELEGDISAKQGGLDFSQVGTLDIAKHVSLKTQQNAGNINLSQTLVEGAGNLALYSGLGRIRLGQVSLDGQLIIENQSGVDVFHSVSAKRGINLEKTPAVYLYNNGIFYSDTGEILLPNVVGNGYSFLAKAAGNVNARSLTAANVNIHSGQGIVLGAVNSNYLNVLAQKDINLNGNVNAQAVSIISNKGQVNMFSNRSLSTVGNAVLNGYSGVNISHIKADDVRITSKVGDIYTLPNPYRRNIIARRVELNTRGEIGSNYQPVNLLVSKDLLIYNARKAVLEGLFNKPTLVNTSETTTVMLPKVSKDAAKTALITLEDTRYFDSSIFLDGVTLFSYSDEDLLQVERLESMTTMKE</sequence>
<dbReference type="PANTHER" id="PTHR12338:SF5">
    <property type="entry name" value="ANTIGEN 43-RELATED"/>
    <property type="match status" value="1"/>
</dbReference>
<dbReference type="Pfam" id="PF05860">
    <property type="entry name" value="TPS"/>
    <property type="match status" value="1"/>
</dbReference>
<reference evidence="3 4" key="1">
    <citation type="submission" date="2021-04" db="EMBL/GenBank/DDBJ databases">
        <authorList>
            <person name="Pira H."/>
            <person name="Risdian C."/>
            <person name="Wink J."/>
        </authorList>
    </citation>
    <scope>NUCLEOTIDE SEQUENCE [LARGE SCALE GENOMIC DNA]</scope>
    <source>
        <strain evidence="3 4">WH53</strain>
    </source>
</reference>
<accession>A0ABS5Z9B1</accession>
<dbReference type="InterPro" id="IPR012334">
    <property type="entry name" value="Pectin_lyas_fold"/>
</dbReference>